<feature type="region of interest" description="Disordered" evidence="1">
    <location>
        <begin position="16"/>
        <end position="40"/>
    </location>
</feature>
<comment type="caution">
    <text evidence="2">The sequence shown here is derived from an EMBL/GenBank/DDBJ whole genome shotgun (WGS) entry which is preliminary data.</text>
</comment>
<proteinExistence type="predicted"/>
<sequence>MQTFDEAVAEFVKQSEELLHQESPEDRPAPAPAPLDPSAVPVPSLLQLTEPLIRRYAGAMGEDNPLYVDPAYGERSWLGSQICPGTILIHVRYPGDHGAQRPRGYPVANFLSGVAWEFYDVLRPGMRFGSSKVPRELTVSRGRLAPAISHHSETFYWDNSRALVAKAYGRLLHLPVPEMGDSRMIPVERLGERLFYDRRPHAYTAEQIERLQALAGGERRRGGSPLTWEEIQVGDRLPAIVQPPYTMWDELPYQAMDHGLDAAFDGSRLVRAFRPGYLRARRNPDFARVHPVTGWPYTPYDEHEDRFLSPYRCEPLPFEFGIQRAQIPLRLLTNWAGDHGFVHRMYTSMRKPVFYGDAVVFTGTVVRKYLAERTDGVSRSVRYPAAAVEIVGTNQRDEVHCLGYATVLLPSEVHGPLTLPVPHPDRPAYVPFDEHRRADWF</sequence>
<organism evidence="2 3">
    <name type="scientific">Catenuloplanes atrovinosus</name>
    <dbReference type="NCBI Taxonomy" id="137266"/>
    <lineage>
        <taxon>Bacteria</taxon>
        <taxon>Bacillati</taxon>
        <taxon>Actinomycetota</taxon>
        <taxon>Actinomycetes</taxon>
        <taxon>Micromonosporales</taxon>
        <taxon>Micromonosporaceae</taxon>
        <taxon>Catenuloplanes</taxon>
    </lineage>
</organism>
<evidence type="ECO:0000313" key="3">
    <source>
        <dbReference type="Proteomes" id="UP001183643"/>
    </source>
</evidence>
<dbReference type="Proteomes" id="UP001183643">
    <property type="component" value="Unassembled WGS sequence"/>
</dbReference>
<evidence type="ECO:0000313" key="2">
    <source>
        <dbReference type="EMBL" id="MDR7275577.1"/>
    </source>
</evidence>
<dbReference type="SUPFAM" id="SSF54637">
    <property type="entry name" value="Thioesterase/thiol ester dehydrase-isomerase"/>
    <property type="match status" value="2"/>
</dbReference>
<dbReference type="Gene3D" id="3.10.129.10">
    <property type="entry name" value="Hotdog Thioesterase"/>
    <property type="match status" value="2"/>
</dbReference>
<dbReference type="EMBL" id="JAVDYB010000001">
    <property type="protein sequence ID" value="MDR7275577.1"/>
    <property type="molecule type" value="Genomic_DNA"/>
</dbReference>
<dbReference type="AlphaFoldDB" id="A0AAE4C9A8"/>
<name>A0AAE4C9A8_9ACTN</name>
<keyword evidence="3" id="KW-1185">Reference proteome</keyword>
<gene>
    <name evidence="2" type="ORF">J2S41_002355</name>
</gene>
<accession>A0AAE4C9A8</accession>
<reference evidence="2" key="1">
    <citation type="submission" date="2023-07" db="EMBL/GenBank/DDBJ databases">
        <title>Sequencing the genomes of 1000 actinobacteria strains.</title>
        <authorList>
            <person name="Klenk H.-P."/>
        </authorList>
    </citation>
    <scope>NUCLEOTIDE SEQUENCE</scope>
    <source>
        <strain evidence="2">DSM 44707</strain>
    </source>
</reference>
<protein>
    <submittedName>
        <fullName evidence="2">Acyl dehydratase</fullName>
    </submittedName>
</protein>
<dbReference type="InterPro" id="IPR029069">
    <property type="entry name" value="HotDog_dom_sf"/>
</dbReference>
<evidence type="ECO:0000256" key="1">
    <source>
        <dbReference type="SAM" id="MobiDB-lite"/>
    </source>
</evidence>
<feature type="compositionally biased region" description="Basic and acidic residues" evidence="1">
    <location>
        <begin position="16"/>
        <end position="28"/>
    </location>
</feature>
<dbReference type="RefSeq" id="WP_310366710.1">
    <property type="nucleotide sequence ID" value="NZ_JAVDYB010000001.1"/>
</dbReference>